<dbReference type="Proteomes" id="UP000054485">
    <property type="component" value="Unassembled WGS sequence"/>
</dbReference>
<proteinExistence type="predicted"/>
<dbReference type="HOGENOM" id="CLU_2962433_0_0_1"/>
<dbReference type="AlphaFoldDB" id="A0A0D0AA78"/>
<sequence length="59" mass="6556">MNIGTFRLAGSGSGTRGAQKLLHDHSPRSQFISQLFRTTNNFFEHTSDSLTVHNLLTLP</sequence>
<evidence type="ECO:0000313" key="2">
    <source>
        <dbReference type="Proteomes" id="UP000054485"/>
    </source>
</evidence>
<organism evidence="1 2">
    <name type="scientific">Suillus luteus UH-Slu-Lm8-n1</name>
    <dbReference type="NCBI Taxonomy" id="930992"/>
    <lineage>
        <taxon>Eukaryota</taxon>
        <taxon>Fungi</taxon>
        <taxon>Dikarya</taxon>
        <taxon>Basidiomycota</taxon>
        <taxon>Agaricomycotina</taxon>
        <taxon>Agaricomycetes</taxon>
        <taxon>Agaricomycetidae</taxon>
        <taxon>Boletales</taxon>
        <taxon>Suillineae</taxon>
        <taxon>Suillaceae</taxon>
        <taxon>Suillus</taxon>
    </lineage>
</organism>
<reference evidence="2" key="2">
    <citation type="submission" date="2015-01" db="EMBL/GenBank/DDBJ databases">
        <title>Evolutionary Origins and Diversification of the Mycorrhizal Mutualists.</title>
        <authorList>
            <consortium name="DOE Joint Genome Institute"/>
            <consortium name="Mycorrhizal Genomics Consortium"/>
            <person name="Kohler A."/>
            <person name="Kuo A."/>
            <person name="Nagy L.G."/>
            <person name="Floudas D."/>
            <person name="Copeland A."/>
            <person name="Barry K.W."/>
            <person name="Cichocki N."/>
            <person name="Veneault-Fourrey C."/>
            <person name="LaButti K."/>
            <person name="Lindquist E.A."/>
            <person name="Lipzen A."/>
            <person name="Lundell T."/>
            <person name="Morin E."/>
            <person name="Murat C."/>
            <person name="Riley R."/>
            <person name="Ohm R."/>
            <person name="Sun H."/>
            <person name="Tunlid A."/>
            <person name="Henrissat B."/>
            <person name="Grigoriev I.V."/>
            <person name="Hibbett D.S."/>
            <person name="Martin F."/>
        </authorList>
    </citation>
    <scope>NUCLEOTIDE SEQUENCE [LARGE SCALE GENOMIC DNA]</scope>
    <source>
        <strain evidence="2">UH-Slu-Lm8-n1</strain>
    </source>
</reference>
<reference evidence="1 2" key="1">
    <citation type="submission" date="2014-04" db="EMBL/GenBank/DDBJ databases">
        <authorList>
            <consortium name="DOE Joint Genome Institute"/>
            <person name="Kuo A."/>
            <person name="Ruytinx J."/>
            <person name="Rineau F."/>
            <person name="Colpaert J."/>
            <person name="Kohler A."/>
            <person name="Nagy L.G."/>
            <person name="Floudas D."/>
            <person name="Copeland A."/>
            <person name="Barry K.W."/>
            <person name="Cichocki N."/>
            <person name="Veneault-Fourrey C."/>
            <person name="LaButti K."/>
            <person name="Lindquist E.A."/>
            <person name="Lipzen A."/>
            <person name="Lundell T."/>
            <person name="Morin E."/>
            <person name="Murat C."/>
            <person name="Sun H."/>
            <person name="Tunlid A."/>
            <person name="Henrissat B."/>
            <person name="Grigoriev I.V."/>
            <person name="Hibbett D.S."/>
            <person name="Martin F."/>
            <person name="Nordberg H.P."/>
            <person name="Cantor M.N."/>
            <person name="Hua S.X."/>
        </authorList>
    </citation>
    <scope>NUCLEOTIDE SEQUENCE [LARGE SCALE GENOMIC DNA]</scope>
    <source>
        <strain evidence="1 2">UH-Slu-Lm8-n1</strain>
    </source>
</reference>
<protein>
    <submittedName>
        <fullName evidence="1">Uncharacterized protein</fullName>
    </submittedName>
</protein>
<gene>
    <name evidence="1" type="ORF">CY34DRAFT_809086</name>
</gene>
<keyword evidence="2" id="KW-1185">Reference proteome</keyword>
<evidence type="ECO:0000313" key="1">
    <source>
        <dbReference type="EMBL" id="KIK38691.1"/>
    </source>
</evidence>
<name>A0A0D0AA78_9AGAM</name>
<accession>A0A0D0AA78</accession>
<dbReference type="EMBL" id="KN835379">
    <property type="protein sequence ID" value="KIK38691.1"/>
    <property type="molecule type" value="Genomic_DNA"/>
</dbReference>
<dbReference type="InParanoid" id="A0A0D0AA78"/>